<feature type="compositionally biased region" description="Basic and acidic residues" evidence="2">
    <location>
        <begin position="442"/>
        <end position="457"/>
    </location>
</feature>
<dbReference type="InterPro" id="IPR036533">
    <property type="entry name" value="BAG_dom_sf"/>
</dbReference>
<evidence type="ECO:0000256" key="2">
    <source>
        <dbReference type="SAM" id="MobiDB-lite"/>
    </source>
</evidence>
<gene>
    <name evidence="4" type="primary">AVEN_26757_1</name>
    <name evidence="4" type="ORF">CDAR_108111</name>
</gene>
<dbReference type="GO" id="GO:0050821">
    <property type="term" value="P:protein stabilization"/>
    <property type="evidence" value="ECO:0007669"/>
    <property type="project" value="TreeGrafter"/>
</dbReference>
<evidence type="ECO:0000313" key="5">
    <source>
        <dbReference type="Proteomes" id="UP001054837"/>
    </source>
</evidence>
<dbReference type="PROSITE" id="PS51035">
    <property type="entry name" value="BAG"/>
    <property type="match status" value="1"/>
</dbReference>
<sequence length="501" mass="55805">MDFRRIPFQFSTTDPVKRQEELQKRFGFPAKKDKMHVDFANRGAMGTAADNFSSSPRLQHRVPIFVEGSSEPVKSSVDSRNIDSGKKPQVRIVPIQIEGENPTSRRHRHHSDSFETANGMVNRTGSFVPEETFKHPVPDASKAPRVCNIPIQIVENNDDKPTSPMKSSKVKSSEKQKVSGVKLNGCSASKVAKVSEKKETPEELALKKIENVLEKLKGYHEDIEKFTGTVKDKQYRYLDEMLTRCMLDLDVIDTMGLETVRLSRKAAVKKVQASLDLLESKVDVPKPMEVDLPADKVEGEEISSNNFEQNEVIEPDNVDIEREVSVDKENFENQEQIVENIKHDGDSKMDVETECVNILENEEMVHGEQQISTGNINVSKIQAETVNESVDKEIGKPIEVDESDTMSSVSLAELTVEEPISDVSLVDGSEKDLKCNPDVSSESEKQLEIETNERTDSNLELGMSETSVIPNPVVVPDSDKTVNSESVSNSTVLDSESIISS</sequence>
<feature type="region of interest" description="Disordered" evidence="2">
    <location>
        <begin position="155"/>
        <end position="179"/>
    </location>
</feature>
<proteinExistence type="predicted"/>
<comment type="caution">
    <text evidence="4">The sequence shown here is derived from an EMBL/GenBank/DDBJ whole genome shotgun (WGS) entry which is preliminary data.</text>
</comment>
<keyword evidence="1" id="KW-0143">Chaperone</keyword>
<dbReference type="Pfam" id="PF02179">
    <property type="entry name" value="BAG"/>
    <property type="match status" value="1"/>
</dbReference>
<dbReference type="GO" id="GO:0000774">
    <property type="term" value="F:adenyl-nucleotide exchange factor activity"/>
    <property type="evidence" value="ECO:0007669"/>
    <property type="project" value="TreeGrafter"/>
</dbReference>
<evidence type="ECO:0000313" key="4">
    <source>
        <dbReference type="EMBL" id="GIY88894.1"/>
    </source>
</evidence>
<dbReference type="GO" id="GO:0005829">
    <property type="term" value="C:cytosol"/>
    <property type="evidence" value="ECO:0007669"/>
    <property type="project" value="TreeGrafter"/>
</dbReference>
<evidence type="ECO:0000256" key="1">
    <source>
        <dbReference type="ARBA" id="ARBA00023186"/>
    </source>
</evidence>
<feature type="compositionally biased region" description="Low complexity" evidence="2">
    <location>
        <begin position="483"/>
        <end position="492"/>
    </location>
</feature>
<dbReference type="PANTHER" id="PTHR12329">
    <property type="entry name" value="BCL2-ASSOCIATED ATHANOGENE"/>
    <property type="match status" value="1"/>
</dbReference>
<dbReference type="InterPro" id="IPR003103">
    <property type="entry name" value="BAG_domain"/>
</dbReference>
<dbReference type="GO" id="GO:0051087">
    <property type="term" value="F:protein-folding chaperone binding"/>
    <property type="evidence" value="ECO:0007669"/>
    <property type="project" value="InterPro"/>
</dbReference>
<dbReference type="GO" id="GO:0005634">
    <property type="term" value="C:nucleus"/>
    <property type="evidence" value="ECO:0007669"/>
    <property type="project" value="TreeGrafter"/>
</dbReference>
<dbReference type="EMBL" id="BPLQ01015536">
    <property type="protein sequence ID" value="GIY88894.1"/>
    <property type="molecule type" value="Genomic_DNA"/>
</dbReference>
<protein>
    <submittedName>
        <fullName evidence="4">BAG domain-containing protein</fullName>
    </submittedName>
</protein>
<accession>A0AAV4X540</accession>
<name>A0AAV4X540_9ARAC</name>
<reference evidence="4 5" key="1">
    <citation type="submission" date="2021-06" db="EMBL/GenBank/DDBJ databases">
        <title>Caerostris darwini draft genome.</title>
        <authorList>
            <person name="Kono N."/>
            <person name="Arakawa K."/>
        </authorList>
    </citation>
    <scope>NUCLEOTIDE SEQUENCE [LARGE SCALE GENOMIC DNA]</scope>
</reference>
<dbReference type="Proteomes" id="UP001054837">
    <property type="component" value="Unassembled WGS sequence"/>
</dbReference>
<dbReference type="SMART" id="SM00264">
    <property type="entry name" value="BAG"/>
    <property type="match status" value="1"/>
</dbReference>
<keyword evidence="5" id="KW-1185">Reference proteome</keyword>
<dbReference type="GO" id="GO:0016020">
    <property type="term" value="C:membrane"/>
    <property type="evidence" value="ECO:0007669"/>
    <property type="project" value="TreeGrafter"/>
</dbReference>
<dbReference type="PANTHER" id="PTHR12329:SF5">
    <property type="entry name" value="STARVIN, ISOFORM E"/>
    <property type="match status" value="1"/>
</dbReference>
<organism evidence="4 5">
    <name type="scientific">Caerostris darwini</name>
    <dbReference type="NCBI Taxonomy" id="1538125"/>
    <lineage>
        <taxon>Eukaryota</taxon>
        <taxon>Metazoa</taxon>
        <taxon>Ecdysozoa</taxon>
        <taxon>Arthropoda</taxon>
        <taxon>Chelicerata</taxon>
        <taxon>Arachnida</taxon>
        <taxon>Araneae</taxon>
        <taxon>Araneomorphae</taxon>
        <taxon>Entelegynae</taxon>
        <taxon>Araneoidea</taxon>
        <taxon>Araneidae</taxon>
        <taxon>Caerostris</taxon>
    </lineage>
</organism>
<dbReference type="InterPro" id="IPR039773">
    <property type="entry name" value="BAG_chaperone_regulator"/>
</dbReference>
<feature type="domain" description="BAG" evidence="3">
    <location>
        <begin position="205"/>
        <end position="282"/>
    </location>
</feature>
<dbReference type="SUPFAM" id="SSF63491">
    <property type="entry name" value="BAG domain"/>
    <property type="match status" value="1"/>
</dbReference>
<dbReference type="AlphaFoldDB" id="A0AAV4X540"/>
<feature type="region of interest" description="Disordered" evidence="2">
    <location>
        <begin position="101"/>
        <end position="120"/>
    </location>
</feature>
<feature type="region of interest" description="Disordered" evidence="2">
    <location>
        <begin position="428"/>
        <end position="501"/>
    </location>
</feature>
<dbReference type="Gene3D" id="1.20.58.120">
    <property type="entry name" value="BAG domain"/>
    <property type="match status" value="1"/>
</dbReference>
<evidence type="ECO:0000259" key="3">
    <source>
        <dbReference type="PROSITE" id="PS51035"/>
    </source>
</evidence>